<comment type="similarity">
    <text evidence="6">Belongs to the radical SAM superfamily. Anaerobic sulfatase-maturating enzyme family.</text>
</comment>
<dbReference type="Pfam" id="PF04055">
    <property type="entry name" value="Radical_SAM"/>
    <property type="match status" value="1"/>
</dbReference>
<feature type="domain" description="Radical SAM core" evidence="7">
    <location>
        <begin position="3"/>
        <end position="232"/>
    </location>
</feature>
<dbReference type="SFLD" id="SFLDF00285">
    <property type="entry name" value="anaerobic_Ser-type_sulfatase-m"/>
    <property type="match status" value="1"/>
</dbReference>
<comment type="cofactor">
    <cofactor evidence="1">
        <name>[4Fe-4S] cluster</name>
        <dbReference type="ChEBI" id="CHEBI:49883"/>
    </cofactor>
</comment>
<dbReference type="PANTHER" id="PTHR43273:SF3">
    <property type="entry name" value="ANAEROBIC SULFATASE-MATURATING ENZYME HOMOLOG ASLB-RELATED"/>
    <property type="match status" value="1"/>
</dbReference>
<dbReference type="Pfam" id="PF02810">
    <property type="entry name" value="SEC-C"/>
    <property type="match status" value="1"/>
</dbReference>
<proteinExistence type="inferred from homology"/>
<dbReference type="AlphaFoldDB" id="A0A1F5YM87"/>
<evidence type="ECO:0000313" key="9">
    <source>
        <dbReference type="Proteomes" id="UP000179129"/>
    </source>
</evidence>
<evidence type="ECO:0000259" key="7">
    <source>
        <dbReference type="PROSITE" id="PS51918"/>
    </source>
</evidence>
<sequence length="419" mass="46088">MLDKPLKPFSLLIKPVGSRCNLNCDYCFYLGTDESLGGPRPAVMPVEVLERLCEDFLGYGFPTSVFTWQGGEPTLAGLDFYRKAVETQMRFGRGGQAVANALQTNALLIDHEWADFLARYRFLVGVSLDGPPELHDSHRKDRRGKPTFDRVMQGIAHLREAGVEFNILCMITSLSQSRGRGIYRFLVAGGFTHLQFIPCAEYDPATGAPSPLNVSPAGYGRFMCDIFDEWYNAGDTHRISVRTFDAIVGRLAGAPQLSLCNFGDRCDHYLVVEKDGGVYPCDFFVEKKYALGNLMQSSLAGLFQSDRERSFSRLKCSYPDLCLRCPHLDLCFGGCPKDRLSAGGGRFGKPSYLCEGLKIFFEHTRGKFQELADSVNQSAIPGAAPAKGRSAAVSGAASGRNAPCPCGSGKKYKHCCLRK</sequence>
<dbReference type="InterPro" id="IPR034491">
    <property type="entry name" value="Anaerob_Ser_sulfatase-maturase"/>
</dbReference>
<evidence type="ECO:0000256" key="6">
    <source>
        <dbReference type="ARBA" id="ARBA00023601"/>
    </source>
</evidence>
<dbReference type="STRING" id="1817867.A3F83_06020"/>
<name>A0A1F5YM87_9BACT</name>
<dbReference type="Gene3D" id="3.20.20.70">
    <property type="entry name" value="Aldolase class I"/>
    <property type="match status" value="1"/>
</dbReference>
<evidence type="ECO:0000313" key="8">
    <source>
        <dbReference type="EMBL" id="OGG01266.1"/>
    </source>
</evidence>
<dbReference type="PROSITE" id="PS51918">
    <property type="entry name" value="RADICAL_SAM"/>
    <property type="match status" value="1"/>
</dbReference>
<dbReference type="SFLD" id="SFLDG01386">
    <property type="entry name" value="main_SPASM_domain-containing"/>
    <property type="match status" value="1"/>
</dbReference>
<organism evidence="8 9">
    <name type="scientific">Candidatus Glassbacteria bacterium RIFCSPLOWO2_12_FULL_58_11</name>
    <dbReference type="NCBI Taxonomy" id="1817867"/>
    <lineage>
        <taxon>Bacteria</taxon>
        <taxon>Candidatus Glassiibacteriota</taxon>
    </lineage>
</organism>
<gene>
    <name evidence="8" type="ORF">A3F83_06020</name>
</gene>
<dbReference type="SUPFAM" id="SSF103642">
    <property type="entry name" value="Sec-C motif"/>
    <property type="match status" value="1"/>
</dbReference>
<dbReference type="Pfam" id="PF13186">
    <property type="entry name" value="SPASM"/>
    <property type="match status" value="1"/>
</dbReference>
<dbReference type="SFLD" id="SFLDG01384">
    <property type="entry name" value="thioether_bond_formation_requi"/>
    <property type="match status" value="1"/>
</dbReference>
<accession>A0A1F5YM87</accession>
<keyword evidence="4" id="KW-0408">Iron</keyword>
<dbReference type="GO" id="GO:0016491">
    <property type="term" value="F:oxidoreductase activity"/>
    <property type="evidence" value="ECO:0007669"/>
    <property type="project" value="InterPro"/>
</dbReference>
<dbReference type="SFLD" id="SFLDS00029">
    <property type="entry name" value="Radical_SAM"/>
    <property type="match status" value="1"/>
</dbReference>
<dbReference type="InterPro" id="IPR023885">
    <property type="entry name" value="4Fe4S-binding_SPASM_dom"/>
</dbReference>
<dbReference type="SFLD" id="SFLDG01072">
    <property type="entry name" value="dehydrogenase_like"/>
    <property type="match status" value="1"/>
</dbReference>
<dbReference type="PANTHER" id="PTHR43273">
    <property type="entry name" value="ANAEROBIC SULFATASE-MATURATING ENZYME HOMOLOG ASLB-RELATED"/>
    <property type="match status" value="1"/>
</dbReference>
<dbReference type="SFLD" id="SFLDG01067">
    <property type="entry name" value="SPASM/twitch_domain_containing"/>
    <property type="match status" value="1"/>
</dbReference>
<keyword evidence="5" id="KW-0411">Iron-sulfur</keyword>
<dbReference type="SUPFAM" id="SSF102114">
    <property type="entry name" value="Radical SAM enzymes"/>
    <property type="match status" value="1"/>
</dbReference>
<dbReference type="InterPro" id="IPR058240">
    <property type="entry name" value="rSAM_sf"/>
</dbReference>
<dbReference type="InterPro" id="IPR023867">
    <property type="entry name" value="Sulphatase_maturase_rSAM"/>
</dbReference>
<keyword evidence="2" id="KW-0949">S-adenosyl-L-methionine</keyword>
<dbReference type="EMBL" id="MFIX01000213">
    <property type="protein sequence ID" value="OGG01266.1"/>
    <property type="molecule type" value="Genomic_DNA"/>
</dbReference>
<dbReference type="Proteomes" id="UP000179129">
    <property type="component" value="Unassembled WGS sequence"/>
</dbReference>
<dbReference type="CDD" id="cd01335">
    <property type="entry name" value="Radical_SAM"/>
    <property type="match status" value="1"/>
</dbReference>
<comment type="caution">
    <text evidence="8">The sequence shown here is derived from an EMBL/GenBank/DDBJ whole genome shotgun (WGS) entry which is preliminary data.</text>
</comment>
<dbReference type="InterPro" id="IPR004027">
    <property type="entry name" value="SEC_C_motif"/>
</dbReference>
<dbReference type="GO" id="GO:0046872">
    <property type="term" value="F:metal ion binding"/>
    <property type="evidence" value="ECO:0007669"/>
    <property type="project" value="UniProtKB-KW"/>
</dbReference>
<dbReference type="GO" id="GO:0051536">
    <property type="term" value="F:iron-sulfur cluster binding"/>
    <property type="evidence" value="ECO:0007669"/>
    <property type="project" value="UniProtKB-KW"/>
</dbReference>
<evidence type="ECO:0000256" key="1">
    <source>
        <dbReference type="ARBA" id="ARBA00001966"/>
    </source>
</evidence>
<reference evidence="8 9" key="1">
    <citation type="journal article" date="2016" name="Nat. Commun.">
        <title>Thousands of microbial genomes shed light on interconnected biogeochemical processes in an aquifer system.</title>
        <authorList>
            <person name="Anantharaman K."/>
            <person name="Brown C.T."/>
            <person name="Hug L.A."/>
            <person name="Sharon I."/>
            <person name="Castelle C.J."/>
            <person name="Probst A.J."/>
            <person name="Thomas B.C."/>
            <person name="Singh A."/>
            <person name="Wilkins M.J."/>
            <person name="Karaoz U."/>
            <person name="Brodie E.L."/>
            <person name="Williams K.H."/>
            <person name="Hubbard S.S."/>
            <person name="Banfield J.F."/>
        </authorList>
    </citation>
    <scope>NUCLEOTIDE SEQUENCE [LARGE SCALE GENOMIC DNA]</scope>
</reference>
<evidence type="ECO:0000256" key="3">
    <source>
        <dbReference type="ARBA" id="ARBA00022723"/>
    </source>
</evidence>
<dbReference type="NCBIfam" id="TIGR03942">
    <property type="entry name" value="sulfatase_rSAM"/>
    <property type="match status" value="1"/>
</dbReference>
<evidence type="ECO:0000256" key="2">
    <source>
        <dbReference type="ARBA" id="ARBA00022691"/>
    </source>
</evidence>
<evidence type="ECO:0000256" key="5">
    <source>
        <dbReference type="ARBA" id="ARBA00023014"/>
    </source>
</evidence>
<dbReference type="NCBIfam" id="TIGR04085">
    <property type="entry name" value="rSAM_more_4Fe4S"/>
    <property type="match status" value="1"/>
</dbReference>
<dbReference type="InterPro" id="IPR007197">
    <property type="entry name" value="rSAM"/>
</dbReference>
<protein>
    <submittedName>
        <fullName evidence="8">Anaerobic sulfatase maturase</fullName>
    </submittedName>
</protein>
<keyword evidence="3" id="KW-0479">Metal-binding</keyword>
<dbReference type="InterPro" id="IPR013785">
    <property type="entry name" value="Aldolase_TIM"/>
</dbReference>
<evidence type="ECO:0000256" key="4">
    <source>
        <dbReference type="ARBA" id="ARBA00023004"/>
    </source>
</evidence>